<feature type="region of interest" description="Disordered" evidence="1">
    <location>
        <begin position="72"/>
        <end position="119"/>
    </location>
</feature>
<accession>A0A2V5JI32</accession>
<evidence type="ECO:0000313" key="3">
    <source>
        <dbReference type="Proteomes" id="UP000247980"/>
    </source>
</evidence>
<keyword evidence="3" id="KW-1185">Reference proteome</keyword>
<comment type="caution">
    <text evidence="2">The sequence shown here is derived from an EMBL/GenBank/DDBJ whole genome shotgun (WGS) entry which is preliminary data.</text>
</comment>
<reference evidence="2 3" key="1">
    <citation type="submission" date="2018-05" db="EMBL/GenBank/DDBJ databases">
        <title>Genetic diversity of glacier-inhabiting Cryobacterium bacteria in China and description of Cryobacterium mengkeensis sp. nov. and Arthrobacter glacialis sp. nov.</title>
        <authorList>
            <person name="Liu Q."/>
            <person name="Xin Y.-H."/>
        </authorList>
    </citation>
    <scope>NUCLEOTIDE SEQUENCE [LARGE SCALE GENOMIC DNA]</scope>
    <source>
        <strain evidence="2 3">B7</strain>
    </source>
</reference>
<evidence type="ECO:0000256" key="1">
    <source>
        <dbReference type="SAM" id="MobiDB-lite"/>
    </source>
</evidence>
<dbReference type="AlphaFoldDB" id="A0A2V5JI32"/>
<feature type="compositionally biased region" description="Basic and acidic residues" evidence="1">
    <location>
        <begin position="72"/>
        <end position="81"/>
    </location>
</feature>
<organism evidence="2 3">
    <name type="scientific">Arthrobacter psychrolactophilus</name>
    <dbReference type="NCBI Taxonomy" id="92442"/>
    <lineage>
        <taxon>Bacteria</taxon>
        <taxon>Bacillati</taxon>
        <taxon>Actinomycetota</taxon>
        <taxon>Actinomycetes</taxon>
        <taxon>Micrococcales</taxon>
        <taxon>Micrococcaceae</taxon>
        <taxon>Arthrobacter</taxon>
    </lineage>
</organism>
<sequence>MTEYTFDSWLRAQANRRDPIGSLAQDYRADCNAHGLTSMTAAELRASMLTQCACSGAMQALTIAQREWNQQLRRERQEAQHRASLARAAQSRPRAHSLPLTNAAGHTEAPLETTPAESE</sequence>
<dbReference type="EMBL" id="QJVC01000002">
    <property type="protein sequence ID" value="PYI39797.1"/>
    <property type="molecule type" value="Genomic_DNA"/>
</dbReference>
<name>A0A2V5JI32_9MICC</name>
<evidence type="ECO:0000313" key="2">
    <source>
        <dbReference type="EMBL" id="PYI39797.1"/>
    </source>
</evidence>
<protein>
    <submittedName>
        <fullName evidence="2">Uncharacterized protein</fullName>
    </submittedName>
</protein>
<gene>
    <name evidence="2" type="ORF">CVS30_03820</name>
</gene>
<dbReference type="Proteomes" id="UP000247980">
    <property type="component" value="Unassembled WGS sequence"/>
</dbReference>
<proteinExistence type="predicted"/>